<feature type="transmembrane region" description="Helical" evidence="5">
    <location>
        <begin position="116"/>
        <end position="140"/>
    </location>
</feature>
<feature type="transmembrane region" description="Helical" evidence="5">
    <location>
        <begin position="255"/>
        <end position="276"/>
    </location>
</feature>
<feature type="transmembrane region" description="Helical" evidence="5">
    <location>
        <begin position="30"/>
        <end position="48"/>
    </location>
</feature>
<dbReference type="AlphaFoldDB" id="A0A3N0V0V9"/>
<evidence type="ECO:0000256" key="1">
    <source>
        <dbReference type="ARBA" id="ARBA00004141"/>
    </source>
</evidence>
<evidence type="ECO:0000256" key="4">
    <source>
        <dbReference type="ARBA" id="ARBA00023136"/>
    </source>
</evidence>
<dbReference type="InterPro" id="IPR004710">
    <property type="entry name" value="Bilac:Na_transpt"/>
</dbReference>
<feature type="transmembrane region" description="Helical" evidence="5">
    <location>
        <begin position="282"/>
        <end position="304"/>
    </location>
</feature>
<dbReference type="Proteomes" id="UP000282106">
    <property type="component" value="Unassembled WGS sequence"/>
</dbReference>
<evidence type="ECO:0000256" key="5">
    <source>
        <dbReference type="SAM" id="Phobius"/>
    </source>
</evidence>
<comment type="caution">
    <text evidence="6">The sequence shown here is derived from an EMBL/GenBank/DDBJ whole genome shotgun (WGS) entry which is preliminary data.</text>
</comment>
<proteinExistence type="predicted"/>
<dbReference type="InParanoid" id="A0A3N0V0V9"/>
<evidence type="ECO:0000256" key="2">
    <source>
        <dbReference type="ARBA" id="ARBA00022692"/>
    </source>
</evidence>
<keyword evidence="4 5" id="KW-0472">Membrane</keyword>
<dbReference type="PANTHER" id="PTHR10361">
    <property type="entry name" value="SODIUM-BILE ACID COTRANSPORTER"/>
    <property type="match status" value="1"/>
</dbReference>
<name>A0A3N0V0V9_9GAMM</name>
<dbReference type="InterPro" id="IPR002657">
    <property type="entry name" value="BilAc:Na_symport/Acr3"/>
</dbReference>
<feature type="transmembrane region" description="Helical" evidence="5">
    <location>
        <begin position="60"/>
        <end position="83"/>
    </location>
</feature>
<gene>
    <name evidence="6" type="ORF">ED208_15440</name>
</gene>
<dbReference type="InterPro" id="IPR038770">
    <property type="entry name" value="Na+/solute_symporter_sf"/>
</dbReference>
<dbReference type="EMBL" id="RJVO01000009">
    <property type="protein sequence ID" value="ROH86429.1"/>
    <property type="molecule type" value="Genomic_DNA"/>
</dbReference>
<dbReference type="Gene3D" id="1.20.1530.20">
    <property type="match status" value="1"/>
</dbReference>
<dbReference type="PANTHER" id="PTHR10361:SF28">
    <property type="entry name" value="P3 PROTEIN-RELATED"/>
    <property type="match status" value="1"/>
</dbReference>
<evidence type="ECO:0000256" key="3">
    <source>
        <dbReference type="ARBA" id="ARBA00022989"/>
    </source>
</evidence>
<organism evidence="6 7">
    <name type="scientific">Stagnimonas aquatica</name>
    <dbReference type="NCBI Taxonomy" id="2689987"/>
    <lineage>
        <taxon>Bacteria</taxon>
        <taxon>Pseudomonadati</taxon>
        <taxon>Pseudomonadota</taxon>
        <taxon>Gammaproteobacteria</taxon>
        <taxon>Nevskiales</taxon>
        <taxon>Nevskiaceae</taxon>
        <taxon>Stagnimonas</taxon>
    </lineage>
</organism>
<feature type="transmembrane region" description="Helical" evidence="5">
    <location>
        <begin position="194"/>
        <end position="212"/>
    </location>
</feature>
<keyword evidence="3 5" id="KW-1133">Transmembrane helix</keyword>
<keyword evidence="2 5" id="KW-0812">Transmembrane</keyword>
<sequence length="315" mass="33487">MGTVRAFAGSLPMSALDQASIHFSAESLRVLNLALAFLMFAVSLFIEREPLAKLRRQPRGLLVGLVSQWLYMPLMTVALILLLKPPPGLALGMLLVSACPGGNVSNYLSMLARANVVLGISLVTISTLTAAVATPGLFALTARAVGAAGALPELHVDLVGMLWTVLAIVALPLFLGGLFRHYAPALALRIRQPLRIAAGLLLLAFIVGGFAGNYRLFLEHIEALFGWVFLLNALAIAGGYGLGWLFRLPEADRRALAIETGIHNSGLGLVLIFNFFDGSGPMALIAAWWGVWHILAGGVVAAVWSRIPPRTGLEA</sequence>
<dbReference type="FunCoup" id="A0A3N0V0V9">
    <property type="interactions" value="350"/>
</dbReference>
<dbReference type="GO" id="GO:0016020">
    <property type="term" value="C:membrane"/>
    <property type="evidence" value="ECO:0007669"/>
    <property type="project" value="UniProtKB-SubCell"/>
</dbReference>
<feature type="transmembrane region" description="Helical" evidence="5">
    <location>
        <begin position="89"/>
        <end position="109"/>
    </location>
</feature>
<comment type="subcellular location">
    <subcellularLocation>
        <location evidence="1">Membrane</location>
        <topology evidence="1">Multi-pass membrane protein</topology>
    </subcellularLocation>
</comment>
<protein>
    <submittedName>
        <fullName evidence="6">Bile acid:sodium symporter family protein</fullName>
    </submittedName>
</protein>
<evidence type="ECO:0000313" key="6">
    <source>
        <dbReference type="EMBL" id="ROH86429.1"/>
    </source>
</evidence>
<keyword evidence="7" id="KW-1185">Reference proteome</keyword>
<feature type="transmembrane region" description="Helical" evidence="5">
    <location>
        <begin position="160"/>
        <end position="182"/>
    </location>
</feature>
<evidence type="ECO:0000313" key="7">
    <source>
        <dbReference type="Proteomes" id="UP000282106"/>
    </source>
</evidence>
<reference evidence="6 7" key="1">
    <citation type="submission" date="2018-10" db="EMBL/GenBank/DDBJ databases">
        <authorList>
            <person name="Chen W.-M."/>
        </authorList>
    </citation>
    <scope>NUCLEOTIDE SEQUENCE [LARGE SCALE GENOMIC DNA]</scope>
    <source>
        <strain evidence="6 7">THS-13</strain>
    </source>
</reference>
<feature type="transmembrane region" description="Helical" evidence="5">
    <location>
        <begin position="224"/>
        <end position="243"/>
    </location>
</feature>
<dbReference type="Pfam" id="PF01758">
    <property type="entry name" value="SBF"/>
    <property type="match status" value="1"/>
</dbReference>
<accession>A0A3N0V0V9</accession>